<dbReference type="Proteomes" id="UP000231896">
    <property type="component" value="Chromosome"/>
</dbReference>
<sequence length="49" mass="5811">MSFKKLELIKTNEDRIIRRIKIADKLAKQNLDLSAPHKHKDKILKNIMI</sequence>
<protein>
    <submittedName>
        <fullName evidence="1">Uncharacterized protein</fullName>
    </submittedName>
</protein>
<gene>
    <name evidence="1" type="ORF">EMELA_v1c03520</name>
</gene>
<evidence type="ECO:0000313" key="1">
    <source>
        <dbReference type="EMBL" id="ATZ17915.1"/>
    </source>
</evidence>
<proteinExistence type="predicted"/>
<dbReference type="EMBL" id="CP024964">
    <property type="protein sequence ID" value="ATZ17915.1"/>
    <property type="molecule type" value="Genomic_DNA"/>
</dbReference>
<keyword evidence="2" id="KW-1185">Reference proteome</keyword>
<dbReference type="AlphaFoldDB" id="A0A2K8NVP5"/>
<name>A0A2K8NVP5_9MOLU</name>
<reference evidence="1 2" key="1">
    <citation type="submission" date="2017-11" db="EMBL/GenBank/DDBJ databases">
        <title>Genome sequence of Entomoplasma melaleucae M1 (ATCC 49191).</title>
        <authorList>
            <person name="Lo W.-S."/>
            <person name="Gasparich G.E."/>
            <person name="Kuo C.-H."/>
        </authorList>
    </citation>
    <scope>NUCLEOTIDE SEQUENCE [LARGE SCALE GENOMIC DNA]</scope>
    <source>
        <strain evidence="1 2">M1</strain>
    </source>
</reference>
<accession>A0A2K8NVP5</accession>
<evidence type="ECO:0000313" key="2">
    <source>
        <dbReference type="Proteomes" id="UP000231896"/>
    </source>
</evidence>
<dbReference type="RefSeq" id="WP_156932130.1">
    <property type="nucleotide sequence ID" value="NZ_CP024964.1"/>
</dbReference>
<dbReference type="KEGG" id="eml:EMELA_v1c03520"/>
<organism evidence="1 2">
    <name type="scientific">Mesoplasma melaleucae</name>
    <dbReference type="NCBI Taxonomy" id="81459"/>
    <lineage>
        <taxon>Bacteria</taxon>
        <taxon>Bacillati</taxon>
        <taxon>Mycoplasmatota</taxon>
        <taxon>Mollicutes</taxon>
        <taxon>Entomoplasmatales</taxon>
        <taxon>Entomoplasmataceae</taxon>
        <taxon>Mesoplasma</taxon>
    </lineage>
</organism>